<dbReference type="Proteomes" id="UP000008641">
    <property type="component" value="Chromosome"/>
</dbReference>
<feature type="transmembrane region" description="Helical" evidence="1">
    <location>
        <begin position="32"/>
        <end position="51"/>
    </location>
</feature>
<reference evidence="3" key="2">
    <citation type="journal article" date="2011" name="Stand. Genomic Sci.">
        <title>Complete genome sequence of Weeksella virosa type strain (9751T).</title>
        <authorList>
            <person name="Lang E."/>
            <person name="Teshima H."/>
            <person name="Lucas S."/>
            <person name="Lapidus A."/>
            <person name="Hammon N."/>
            <person name="Deshpande S."/>
            <person name="Nolan M."/>
            <person name="Cheng J."/>
            <person name="Pitluck S."/>
            <person name="Liolios K."/>
            <person name="Pagani I."/>
            <person name="Mikhailova N."/>
            <person name="Ivanova N."/>
            <person name="Mavromatis K."/>
            <person name="Pati A."/>
            <person name="Tapia R."/>
            <person name="Han C."/>
            <person name="Goodwin L."/>
            <person name="Chen A."/>
            <person name="Palaniappan K."/>
            <person name="Land M."/>
            <person name="Hauser L."/>
            <person name="Chang Y."/>
            <person name="Jeffries C."/>
            <person name="Brambilla E."/>
            <person name="Kopitz M."/>
            <person name="Rohde M."/>
            <person name="Goker M."/>
            <person name="Tindall B."/>
            <person name="Detter J."/>
            <person name="Woyke T."/>
            <person name="Bristow J."/>
            <person name="Eisen J."/>
            <person name="Markowitz V."/>
            <person name="Hugenholtz P."/>
            <person name="Klenk H."/>
            <person name="Kyrpides N."/>
        </authorList>
    </citation>
    <scope>NUCLEOTIDE SEQUENCE [LARGE SCALE GENOMIC DNA]</scope>
    <source>
        <strain evidence="3">ATCC 43766 / DSM 16922 / JCM 21250 / NBRC 16016 / NCTC 11634 / CL345/78</strain>
    </source>
</reference>
<keyword evidence="1" id="KW-0812">Transmembrane</keyword>
<dbReference type="AlphaFoldDB" id="F0P0T3"/>
<gene>
    <name evidence="2" type="ordered locus">Weevi_0784</name>
</gene>
<protein>
    <submittedName>
        <fullName evidence="2">Uncharacterized protein</fullName>
    </submittedName>
</protein>
<organism evidence="2 3">
    <name type="scientific">Weeksella virosa (strain ATCC 43766 / DSM 16922 / JCM 21250 / CCUG 30538 / CDC 9751 / IAM 14551 / NBRC 16016 / NCTC 11634 / CL345/78)</name>
    <dbReference type="NCBI Taxonomy" id="865938"/>
    <lineage>
        <taxon>Bacteria</taxon>
        <taxon>Pseudomonadati</taxon>
        <taxon>Bacteroidota</taxon>
        <taxon>Flavobacteriia</taxon>
        <taxon>Flavobacteriales</taxon>
        <taxon>Weeksellaceae</taxon>
        <taxon>Weeksella</taxon>
    </lineage>
</organism>
<dbReference type="HOGENOM" id="CLU_2426221_0_0_10"/>
<dbReference type="STRING" id="865938.Weevi_0784"/>
<accession>F0P0T3</accession>
<proteinExistence type="predicted"/>
<feature type="transmembrane region" description="Helical" evidence="1">
    <location>
        <begin position="63"/>
        <end position="86"/>
    </location>
</feature>
<name>F0P0T3_WEEVC</name>
<reference evidence="2 3" key="1">
    <citation type="journal article" date="2011" name="Stand. Genomic Sci.">
        <title>Complete genome sequence of Weeksella virosa type strain (9751).</title>
        <authorList>
            <person name="Lang E."/>
            <person name="Teshima H."/>
            <person name="Lucas S."/>
            <person name="Lapidus A."/>
            <person name="Hammon N."/>
            <person name="Deshpande S."/>
            <person name="Nolan M."/>
            <person name="Cheng J.F."/>
            <person name="Pitluck S."/>
            <person name="Liolios K."/>
            <person name="Pagani I."/>
            <person name="Mikhailova N."/>
            <person name="Ivanova N."/>
            <person name="Mavromatis K."/>
            <person name="Pati A."/>
            <person name="Tapia R."/>
            <person name="Han C."/>
            <person name="Goodwin L."/>
            <person name="Chen A."/>
            <person name="Palaniappan K."/>
            <person name="Land M."/>
            <person name="Hauser L."/>
            <person name="Chang Y.J."/>
            <person name="Jeffries C.D."/>
            <person name="Brambilla E.M."/>
            <person name="Kopitz M."/>
            <person name="Rohde M."/>
            <person name="Goker M."/>
            <person name="Tindall B.J."/>
            <person name="Detter J.C."/>
            <person name="Woyke T."/>
            <person name="Bristow J."/>
            <person name="Eisen J.A."/>
            <person name="Markowitz V."/>
            <person name="Hugenholtz P."/>
            <person name="Klenk H.P."/>
            <person name="Kyrpides N.C."/>
        </authorList>
    </citation>
    <scope>NUCLEOTIDE SEQUENCE [LARGE SCALE GENOMIC DNA]</scope>
    <source>
        <strain evidence="3">ATCC 43766 / DSM 16922 / JCM 21250 / NBRC 16016 / NCTC 11634 / CL345/78</strain>
    </source>
</reference>
<evidence type="ECO:0000313" key="3">
    <source>
        <dbReference type="Proteomes" id="UP000008641"/>
    </source>
</evidence>
<evidence type="ECO:0000313" key="2">
    <source>
        <dbReference type="EMBL" id="ADX67497.1"/>
    </source>
</evidence>
<dbReference type="eggNOG" id="ENOG502ZD55">
    <property type="taxonomic scope" value="Bacteria"/>
</dbReference>
<sequence length="91" mass="10406">MNILVFVFLLLPVLYQLFMGFRAKERKQLNSIGLQSAVMQIIGTVVGWILFNQIGSDFKTIVIYTGFTFLLCIGSVLMVQHILLIIRNQKK</sequence>
<dbReference type="OrthoDB" id="9894232at2"/>
<dbReference type="KEGG" id="wvi:Weevi_0784"/>
<dbReference type="EMBL" id="CP002455">
    <property type="protein sequence ID" value="ADX67497.1"/>
    <property type="molecule type" value="Genomic_DNA"/>
</dbReference>
<evidence type="ECO:0000256" key="1">
    <source>
        <dbReference type="SAM" id="Phobius"/>
    </source>
</evidence>
<keyword evidence="3" id="KW-1185">Reference proteome</keyword>
<keyword evidence="1" id="KW-0472">Membrane</keyword>
<keyword evidence="1" id="KW-1133">Transmembrane helix</keyword>